<dbReference type="PANTHER" id="PTHR12358:SF54">
    <property type="entry name" value="SPHINGOSINE KINASE RELATED PROTEIN"/>
    <property type="match status" value="1"/>
</dbReference>
<dbReference type="InterPro" id="IPR001206">
    <property type="entry name" value="Diacylglycerol_kinase_cat_dom"/>
</dbReference>
<comment type="similarity">
    <text evidence="2">Belongs to the diacylglycerol/lipid kinase family.</text>
</comment>
<dbReference type="RefSeq" id="WP_116480484.1">
    <property type="nucleotide sequence ID" value="NZ_QEKV01000010.1"/>
</dbReference>
<name>A0A2U1DND8_9FIRM</name>
<dbReference type="Pfam" id="PF19279">
    <property type="entry name" value="YegS_C"/>
    <property type="match status" value="1"/>
</dbReference>
<evidence type="ECO:0000256" key="1">
    <source>
        <dbReference type="ARBA" id="ARBA00001946"/>
    </source>
</evidence>
<evidence type="ECO:0000256" key="8">
    <source>
        <dbReference type="ARBA" id="ARBA00023264"/>
    </source>
</evidence>
<keyword evidence="11" id="KW-1185">Reference proteome</keyword>
<evidence type="ECO:0000256" key="2">
    <source>
        <dbReference type="ARBA" id="ARBA00005983"/>
    </source>
</evidence>
<dbReference type="GO" id="GO:0005524">
    <property type="term" value="F:ATP binding"/>
    <property type="evidence" value="ECO:0007669"/>
    <property type="project" value="UniProtKB-KW"/>
</dbReference>
<evidence type="ECO:0000256" key="7">
    <source>
        <dbReference type="ARBA" id="ARBA00023209"/>
    </source>
</evidence>
<keyword evidence="7" id="KW-0594">Phospholipid biosynthesis</keyword>
<dbReference type="PROSITE" id="PS50146">
    <property type="entry name" value="DAGK"/>
    <property type="match status" value="1"/>
</dbReference>
<dbReference type="AlphaFoldDB" id="A0A2U1DND8"/>
<feature type="domain" description="DAGKc" evidence="9">
    <location>
        <begin position="1"/>
        <end position="131"/>
    </location>
</feature>
<keyword evidence="5 10" id="KW-0418">Kinase</keyword>
<evidence type="ECO:0000256" key="6">
    <source>
        <dbReference type="ARBA" id="ARBA00022840"/>
    </source>
</evidence>
<dbReference type="InterPro" id="IPR017438">
    <property type="entry name" value="ATP-NAD_kinase_N"/>
</dbReference>
<reference evidence="10 11" key="1">
    <citation type="submission" date="2018-04" db="EMBL/GenBank/DDBJ databases">
        <title>Genomic Encyclopedia of Type Strains, Phase IV (KMG-IV): sequencing the most valuable type-strain genomes for metagenomic binning, comparative biology and taxonomic classification.</title>
        <authorList>
            <person name="Goeker M."/>
        </authorList>
    </citation>
    <scope>NUCLEOTIDE SEQUENCE [LARGE SCALE GENOMIC DNA]</scope>
    <source>
        <strain evidence="10 11">DSM 20705</strain>
    </source>
</reference>
<evidence type="ECO:0000256" key="5">
    <source>
        <dbReference type="ARBA" id="ARBA00022777"/>
    </source>
</evidence>
<dbReference type="EMBL" id="QEKV01000010">
    <property type="protein sequence ID" value="PVY89191.1"/>
    <property type="molecule type" value="Genomic_DNA"/>
</dbReference>
<proteinExistence type="inferred from homology"/>
<evidence type="ECO:0000256" key="4">
    <source>
        <dbReference type="ARBA" id="ARBA00022741"/>
    </source>
</evidence>
<keyword evidence="8" id="KW-1208">Phospholipid metabolism</keyword>
<dbReference type="InterPro" id="IPR045540">
    <property type="entry name" value="YegS/DAGK_C"/>
</dbReference>
<evidence type="ECO:0000313" key="11">
    <source>
        <dbReference type="Proteomes" id="UP000245793"/>
    </source>
</evidence>
<evidence type="ECO:0000259" key="9">
    <source>
        <dbReference type="PROSITE" id="PS50146"/>
    </source>
</evidence>
<dbReference type="InterPro" id="IPR050187">
    <property type="entry name" value="Lipid_Phosphate_FormReg"/>
</dbReference>
<keyword evidence="7" id="KW-0443">Lipid metabolism</keyword>
<comment type="caution">
    <text evidence="10">The sequence shown here is derived from an EMBL/GenBank/DDBJ whole genome shotgun (WGS) entry which is preliminary data.</text>
</comment>
<dbReference type="Gene3D" id="3.40.50.10330">
    <property type="entry name" value="Probable inorganic polyphosphate/atp-NAD kinase, domain 1"/>
    <property type="match status" value="1"/>
</dbReference>
<dbReference type="PANTHER" id="PTHR12358">
    <property type="entry name" value="SPHINGOSINE KINASE"/>
    <property type="match status" value="1"/>
</dbReference>
<protein>
    <submittedName>
        <fullName evidence="10">YegS/Rv2252/BmrU family lipid kinase</fullName>
    </submittedName>
</protein>
<dbReference type="Gene3D" id="2.60.200.40">
    <property type="match status" value="1"/>
</dbReference>
<keyword evidence="3" id="KW-0808">Transferase</keyword>
<keyword evidence="4" id="KW-0547">Nucleotide-binding</keyword>
<gene>
    <name evidence="10" type="ORF">C7381_11029</name>
</gene>
<dbReference type="Pfam" id="PF00781">
    <property type="entry name" value="DAGK_cat"/>
    <property type="match status" value="1"/>
</dbReference>
<dbReference type="SMART" id="SM00046">
    <property type="entry name" value="DAGKc"/>
    <property type="match status" value="1"/>
</dbReference>
<organism evidence="10 11">
    <name type="scientific">Ezakiella coagulans</name>
    <dbReference type="NCBI Taxonomy" id="46507"/>
    <lineage>
        <taxon>Bacteria</taxon>
        <taxon>Bacillati</taxon>
        <taxon>Bacillota</taxon>
        <taxon>Tissierellia</taxon>
        <taxon>Ezakiella</taxon>
    </lineage>
</organism>
<keyword evidence="7" id="KW-0444">Lipid biosynthesis</keyword>
<dbReference type="GO" id="GO:0008654">
    <property type="term" value="P:phospholipid biosynthetic process"/>
    <property type="evidence" value="ECO:0007669"/>
    <property type="project" value="UniProtKB-KW"/>
</dbReference>
<comment type="cofactor">
    <cofactor evidence="1">
        <name>Mg(2+)</name>
        <dbReference type="ChEBI" id="CHEBI:18420"/>
    </cofactor>
</comment>
<dbReference type="Proteomes" id="UP000245793">
    <property type="component" value="Unassembled WGS sequence"/>
</dbReference>
<sequence length="307" mass="34188">MSFKKYLFILSKKAAGGRNLPSVEEIRKYVDPNLDIEIVTTEYKNHTTELAREFGLKNPGSVIVACGGDGTLREVAKGVYGTDSYFAFLPCGTGNDFNRSVSVENDTIKLLKNIHNLKPDVLDLIEIGGDICLNVWSFGFDADLLVEAKKIQKKYPKVMESSYLFAALKTVFGKISSKIEYEVETVSGEIKKGSGYYTLGNIANGKYYGGGFNPAPLADVSDGVLNFMLVDKMSVVELVSLISKYKRGEHTSIKKVHMFEVTRGKIRSLEGELIGNFDGDIIPFREAEFRVLKHALKFARFRENIYG</sequence>
<evidence type="ECO:0000256" key="3">
    <source>
        <dbReference type="ARBA" id="ARBA00022679"/>
    </source>
</evidence>
<dbReference type="InterPro" id="IPR016064">
    <property type="entry name" value="NAD/diacylglycerol_kinase_sf"/>
</dbReference>
<dbReference type="GO" id="GO:0016301">
    <property type="term" value="F:kinase activity"/>
    <property type="evidence" value="ECO:0007669"/>
    <property type="project" value="UniProtKB-KW"/>
</dbReference>
<evidence type="ECO:0000313" key="10">
    <source>
        <dbReference type="EMBL" id="PVY89191.1"/>
    </source>
</evidence>
<keyword evidence="6" id="KW-0067">ATP-binding</keyword>
<dbReference type="SUPFAM" id="SSF111331">
    <property type="entry name" value="NAD kinase/diacylglycerol kinase-like"/>
    <property type="match status" value="1"/>
</dbReference>
<accession>A0A2U1DND8</accession>